<evidence type="ECO:0000313" key="1">
    <source>
        <dbReference type="EMBL" id="ANF97271.1"/>
    </source>
</evidence>
<keyword evidence="2" id="KW-1185">Reference proteome</keyword>
<evidence type="ECO:0000313" key="2">
    <source>
        <dbReference type="Proteomes" id="UP000078148"/>
    </source>
</evidence>
<dbReference type="AlphaFoldDB" id="A0A172ZI05"/>
<protein>
    <submittedName>
        <fullName evidence="1">Uncharacterized protein</fullName>
    </submittedName>
</protein>
<sequence>MANTVYLTSHNRIDQPELEMSNVSTRIFIDTLVLSGSLLARADREKEFVIWLAQHDQHVIGNGTVSFSLDEMPWEPDHFEENQSFLLRMIELALQRAGWERLSYTPIEKDIRYALTAFRELILLFGQDDIDTSHYEYWRTIEEYDNCRTLPEGYPKCEKHEVYLSCFGCVLCNGES</sequence>
<dbReference type="OrthoDB" id="2606712at2"/>
<dbReference type="KEGG" id="pbv:AR543_15530"/>
<gene>
    <name evidence="1" type="ORF">AR543_15530</name>
</gene>
<organism evidence="1 2">
    <name type="scientific">Paenibacillus bovis</name>
    <dbReference type="NCBI Taxonomy" id="1616788"/>
    <lineage>
        <taxon>Bacteria</taxon>
        <taxon>Bacillati</taxon>
        <taxon>Bacillota</taxon>
        <taxon>Bacilli</taxon>
        <taxon>Bacillales</taxon>
        <taxon>Paenibacillaceae</taxon>
        <taxon>Paenibacillus</taxon>
    </lineage>
</organism>
<dbReference type="RefSeq" id="WP_060535383.1">
    <property type="nucleotide sequence ID" value="NZ_CP013023.1"/>
</dbReference>
<accession>A0A172ZI05</accession>
<reference evidence="1 2" key="2">
    <citation type="journal article" date="2016" name="Int. J. Syst. Evol. Microbiol.">
        <title>Paenibacillus bovis sp. nov., isolated from raw yak (Bos grunniens) milk.</title>
        <authorList>
            <person name="Gao C."/>
            <person name="Han J."/>
            <person name="Liu Z."/>
            <person name="Xu X."/>
            <person name="Hang F."/>
            <person name="Wu Z."/>
        </authorList>
    </citation>
    <scope>NUCLEOTIDE SEQUENCE [LARGE SCALE GENOMIC DNA]</scope>
    <source>
        <strain evidence="1 2">BD3526</strain>
    </source>
</reference>
<name>A0A172ZI05_9BACL</name>
<dbReference type="Proteomes" id="UP000078148">
    <property type="component" value="Chromosome"/>
</dbReference>
<dbReference type="EMBL" id="CP013023">
    <property type="protein sequence ID" value="ANF97271.1"/>
    <property type="molecule type" value="Genomic_DNA"/>
</dbReference>
<reference evidence="2" key="1">
    <citation type="submission" date="2015-10" db="EMBL/GenBank/DDBJ databases">
        <title>Genome of Paenibacillus bovis sp. nov.</title>
        <authorList>
            <person name="Wu Z."/>
            <person name="Gao C."/>
            <person name="Liu Z."/>
            <person name="Zheng H."/>
        </authorList>
    </citation>
    <scope>NUCLEOTIDE SEQUENCE [LARGE SCALE GENOMIC DNA]</scope>
    <source>
        <strain evidence="2">BD3526</strain>
    </source>
</reference>
<proteinExistence type="predicted"/>
<dbReference type="STRING" id="1616788.AR543_15530"/>